<dbReference type="Proteomes" id="UP000594262">
    <property type="component" value="Unplaced"/>
</dbReference>
<dbReference type="GeneID" id="136823029"/>
<feature type="transmembrane region" description="Helical" evidence="9">
    <location>
        <begin position="193"/>
        <end position="220"/>
    </location>
</feature>
<keyword evidence="12" id="KW-1185">Reference proteome</keyword>
<feature type="transmembrane region" description="Helical" evidence="9">
    <location>
        <begin position="37"/>
        <end position="58"/>
    </location>
</feature>
<dbReference type="RefSeq" id="XP_066935430.1">
    <property type="nucleotide sequence ID" value="XM_067079329.1"/>
</dbReference>
<sequence>MRTTSHKQYKPKSQEDDETRHEIKIQIKNLKKSFKMFVIYFIVVLSIYIVLVFLFFYIEHCYDPVIPTKTPKHKLWQLCQHLEKNLTMDIHNDTVLSPLCKNHREPYRISCQLTTTNFFKYFDYVASISFTLGWGEVVPYSDTGKIVTMIITLPFIAISMPVYIYTGEMITSVTRIAVVIIRRKFQRNFSQKYLTLETLVSQMFMTIVVWLSLAAIDYSIYVDENKRFFDSMYYSMMTISTVGFGDFYWSSEDCFNKGFHYLLLSSFCFLFSMGTFASTLTQVNKLICDLTTKKPNFLRKVRKMTEGRTRNEGTINSPDNEGTKNSPKILREMNNAYINHIY</sequence>
<dbReference type="AlphaFoldDB" id="A0A7M6DL27"/>
<proteinExistence type="inferred from homology"/>
<keyword evidence="6 9" id="KW-0472">Membrane</keyword>
<feature type="transmembrane region" description="Helical" evidence="9">
    <location>
        <begin position="232"/>
        <end position="249"/>
    </location>
</feature>
<dbReference type="InterPro" id="IPR003280">
    <property type="entry name" value="2pore_dom_K_chnl"/>
</dbReference>
<feature type="transmembrane region" description="Helical" evidence="9">
    <location>
        <begin position="261"/>
        <end position="280"/>
    </location>
</feature>
<evidence type="ECO:0000256" key="9">
    <source>
        <dbReference type="SAM" id="Phobius"/>
    </source>
</evidence>
<organism evidence="11 12">
    <name type="scientific">Clytia hemisphaerica</name>
    <dbReference type="NCBI Taxonomy" id="252671"/>
    <lineage>
        <taxon>Eukaryota</taxon>
        <taxon>Metazoa</taxon>
        <taxon>Cnidaria</taxon>
        <taxon>Hydrozoa</taxon>
        <taxon>Hydroidolina</taxon>
        <taxon>Leptothecata</taxon>
        <taxon>Obeliida</taxon>
        <taxon>Clytiidae</taxon>
        <taxon>Clytia</taxon>
    </lineage>
</organism>
<dbReference type="PANTHER" id="PTHR11003:SF109">
    <property type="entry name" value="POTASSIUM CHANNEL DOMAIN-CONTAINING PROTEIN"/>
    <property type="match status" value="1"/>
</dbReference>
<evidence type="ECO:0000256" key="1">
    <source>
        <dbReference type="ARBA" id="ARBA00004141"/>
    </source>
</evidence>
<evidence type="ECO:0000256" key="4">
    <source>
        <dbReference type="ARBA" id="ARBA00022989"/>
    </source>
</evidence>
<evidence type="ECO:0000256" key="3">
    <source>
        <dbReference type="ARBA" id="ARBA00022692"/>
    </source>
</evidence>
<dbReference type="GO" id="GO:0005886">
    <property type="term" value="C:plasma membrane"/>
    <property type="evidence" value="ECO:0007669"/>
    <property type="project" value="TreeGrafter"/>
</dbReference>
<keyword evidence="4 9" id="KW-1133">Transmembrane helix</keyword>
<evidence type="ECO:0000313" key="11">
    <source>
        <dbReference type="EnsemblMetazoa" id="CLYHEMP014587.1"/>
    </source>
</evidence>
<dbReference type="OrthoDB" id="5970010at2759"/>
<protein>
    <recommendedName>
        <fullName evidence="10">Potassium channel domain-containing protein</fullName>
    </recommendedName>
</protein>
<feature type="transmembrane region" description="Helical" evidence="9">
    <location>
        <begin position="146"/>
        <end position="165"/>
    </location>
</feature>
<dbReference type="GO" id="GO:0022841">
    <property type="term" value="F:potassium ion leak channel activity"/>
    <property type="evidence" value="ECO:0007669"/>
    <property type="project" value="TreeGrafter"/>
</dbReference>
<evidence type="ECO:0000256" key="6">
    <source>
        <dbReference type="ARBA" id="ARBA00023136"/>
    </source>
</evidence>
<dbReference type="SUPFAM" id="SSF81324">
    <property type="entry name" value="Voltage-gated potassium channels"/>
    <property type="match status" value="2"/>
</dbReference>
<accession>A0A7M6DL27</accession>
<dbReference type="Pfam" id="PF07885">
    <property type="entry name" value="Ion_trans_2"/>
    <property type="match status" value="1"/>
</dbReference>
<dbReference type="GO" id="GO:0030322">
    <property type="term" value="P:stabilization of membrane potential"/>
    <property type="evidence" value="ECO:0007669"/>
    <property type="project" value="TreeGrafter"/>
</dbReference>
<dbReference type="PRINTS" id="PR01333">
    <property type="entry name" value="2POREKCHANEL"/>
</dbReference>
<dbReference type="InterPro" id="IPR013099">
    <property type="entry name" value="K_chnl_dom"/>
</dbReference>
<keyword evidence="3 8" id="KW-0812">Transmembrane</keyword>
<keyword evidence="2 8" id="KW-0813">Transport</keyword>
<feature type="domain" description="Potassium channel" evidence="10">
    <location>
        <begin position="206"/>
        <end position="281"/>
    </location>
</feature>
<evidence type="ECO:0000256" key="7">
    <source>
        <dbReference type="ARBA" id="ARBA00023303"/>
    </source>
</evidence>
<comment type="similarity">
    <text evidence="8">Belongs to the two pore domain potassium channel (TC 1.A.1.8) family.</text>
</comment>
<keyword evidence="7 8" id="KW-0407">Ion channel</keyword>
<comment type="subcellular location">
    <subcellularLocation>
        <location evidence="1">Membrane</location>
        <topology evidence="1">Multi-pass membrane protein</topology>
    </subcellularLocation>
</comment>
<evidence type="ECO:0000259" key="10">
    <source>
        <dbReference type="Pfam" id="PF07885"/>
    </source>
</evidence>
<dbReference type="PANTHER" id="PTHR11003">
    <property type="entry name" value="POTASSIUM CHANNEL, SUBFAMILY K"/>
    <property type="match status" value="1"/>
</dbReference>
<evidence type="ECO:0000256" key="5">
    <source>
        <dbReference type="ARBA" id="ARBA00023065"/>
    </source>
</evidence>
<dbReference type="EnsemblMetazoa" id="CLYHEMT014587.1">
    <property type="protein sequence ID" value="CLYHEMP014587.1"/>
    <property type="gene ID" value="CLYHEMG014587"/>
</dbReference>
<evidence type="ECO:0000256" key="8">
    <source>
        <dbReference type="RuleBase" id="RU003857"/>
    </source>
</evidence>
<name>A0A7M6DL27_9CNID</name>
<evidence type="ECO:0000313" key="12">
    <source>
        <dbReference type="Proteomes" id="UP000594262"/>
    </source>
</evidence>
<dbReference type="Gene3D" id="1.10.287.70">
    <property type="match status" value="1"/>
</dbReference>
<keyword evidence="5 8" id="KW-0406">Ion transport</keyword>
<reference evidence="11" key="1">
    <citation type="submission" date="2021-01" db="UniProtKB">
        <authorList>
            <consortium name="EnsemblMetazoa"/>
        </authorList>
    </citation>
    <scope>IDENTIFICATION</scope>
</reference>
<evidence type="ECO:0000256" key="2">
    <source>
        <dbReference type="ARBA" id="ARBA00022448"/>
    </source>
</evidence>
<dbReference type="GO" id="GO:0015271">
    <property type="term" value="F:outward rectifier potassium channel activity"/>
    <property type="evidence" value="ECO:0007669"/>
    <property type="project" value="TreeGrafter"/>
</dbReference>